<feature type="region of interest" description="Disordered" evidence="4">
    <location>
        <begin position="359"/>
        <end position="387"/>
    </location>
</feature>
<keyword evidence="6" id="KW-0282">Flagellum</keyword>
<dbReference type="InterPro" id="IPR001635">
    <property type="entry name" value="Flag_hook_Flik"/>
</dbReference>
<dbReference type="InterPro" id="IPR021136">
    <property type="entry name" value="Flagellar_hook_control-like_C"/>
</dbReference>
<feature type="region of interest" description="Disordered" evidence="4">
    <location>
        <begin position="25"/>
        <end position="81"/>
    </location>
</feature>
<dbReference type="InterPro" id="IPR038610">
    <property type="entry name" value="FliK-like_C_sf"/>
</dbReference>
<keyword evidence="6" id="KW-0966">Cell projection</keyword>
<feature type="compositionally biased region" description="Basic and acidic residues" evidence="4">
    <location>
        <begin position="71"/>
        <end position="81"/>
    </location>
</feature>
<dbReference type="Pfam" id="PF02120">
    <property type="entry name" value="Flg_hook"/>
    <property type="match status" value="1"/>
</dbReference>
<evidence type="ECO:0000256" key="3">
    <source>
        <dbReference type="ARBA" id="ARBA00022795"/>
    </source>
</evidence>
<sequence>MPQMTNVLLANVDVTGDKVSRVSASSAAKGTENSEFSIALEQASVNTKQEAASSDHAEPMPATHTSSDTEVEPKEAKNSDEVSHVLAQINLATQLAEEETLAVDGANLPLPMGEMSNIANLEDVDNTAEATSVVEVISDKVNTELNSSLISDSDDNAVLAPAVSDSDDNVALGEQEIELQLNQLTSSQIDSLVTQSGLSEQQLSALPPQALNEILIAIESDDPLKLQQAVTEAKGILGLLATADLNGAETTIANSGKYGAEVAPVTVNPNSKVDVNAMVNSENKPTMTEGKSSVLPSSESLSERGSILGEAKQKDTESQYIKVAKTEVNQGNVPTVDLKQAKLEVTMQKILVSQPAGQEFADTSSSESKLASATLSPIPTPTSMARGEALPQYQVSIKPTGEPAQQMQEMIAKFSPVMRQQLVAMVSQGVQHAEIRLDPPELGQMMVRIQVQGDQTQVQFHVMQNQTKDIVEQALPRLREMLAEQGMQLTDSNVSHGGGGQGQGDTDSSDSQGDRLQSEMDELSAEDSLLVSNSSTSYRSGIDYYA</sequence>
<dbReference type="RefSeq" id="WP_220757274.1">
    <property type="nucleotide sequence ID" value="NZ_BPEU01000022.1"/>
</dbReference>
<feature type="compositionally biased region" description="Polar residues" evidence="4">
    <location>
        <begin position="43"/>
        <end position="52"/>
    </location>
</feature>
<reference evidence="6 7" key="1">
    <citation type="submission" date="2021-05" db="EMBL/GenBank/DDBJ databases">
        <title>Molecular characterization for Shewanella algae harboring chromosomal blaOXA-55-like strains isolated from clinical and environment sample.</title>
        <authorList>
            <person name="Ohama Y."/>
            <person name="Aoki K."/>
            <person name="Harada S."/>
            <person name="Moriya K."/>
            <person name="Ishii Y."/>
            <person name="Tateda K."/>
        </authorList>
    </citation>
    <scope>NUCLEOTIDE SEQUENCE [LARGE SCALE GENOMIC DNA]</scope>
    <source>
        <strain evidence="6 7">MBTL60-118</strain>
    </source>
</reference>
<dbReference type="InterPro" id="IPR052563">
    <property type="entry name" value="FliK"/>
</dbReference>
<dbReference type="PANTHER" id="PTHR37533:SF2">
    <property type="entry name" value="FLAGELLAR HOOK-LENGTH CONTROL PROTEIN"/>
    <property type="match status" value="1"/>
</dbReference>
<proteinExistence type="inferred from homology"/>
<dbReference type="Gene3D" id="3.30.750.140">
    <property type="match status" value="1"/>
</dbReference>
<feature type="compositionally biased region" description="Polar residues" evidence="4">
    <location>
        <begin position="361"/>
        <end position="383"/>
    </location>
</feature>
<evidence type="ECO:0000313" key="6">
    <source>
        <dbReference type="EMBL" id="GIU43490.1"/>
    </source>
</evidence>
<name>A0ABQ4P7L3_SHECO</name>
<evidence type="ECO:0000256" key="2">
    <source>
        <dbReference type="ARBA" id="ARBA00009149"/>
    </source>
</evidence>
<comment type="similarity">
    <text evidence="2">Belongs to the FliK family.</text>
</comment>
<feature type="region of interest" description="Disordered" evidence="4">
    <location>
        <begin position="490"/>
        <end position="532"/>
    </location>
</feature>
<gene>
    <name evidence="6" type="primary">fliK</name>
    <name evidence="6" type="ORF">TUM3794_29270</name>
</gene>
<keyword evidence="3" id="KW-1005">Bacterial flagellum biogenesis</keyword>
<organism evidence="6 7">
    <name type="scientific">Shewanella colwelliana</name>
    <name type="common">Alteromonas colwelliana</name>
    <dbReference type="NCBI Taxonomy" id="23"/>
    <lineage>
        <taxon>Bacteria</taxon>
        <taxon>Pseudomonadati</taxon>
        <taxon>Pseudomonadota</taxon>
        <taxon>Gammaproteobacteria</taxon>
        <taxon>Alteromonadales</taxon>
        <taxon>Shewanellaceae</taxon>
        <taxon>Shewanella</taxon>
    </lineage>
</organism>
<keyword evidence="7" id="KW-1185">Reference proteome</keyword>
<dbReference type="PANTHER" id="PTHR37533">
    <property type="entry name" value="FLAGELLAR HOOK-LENGTH CONTROL PROTEIN"/>
    <property type="match status" value="1"/>
</dbReference>
<protein>
    <submittedName>
        <fullName evidence="6">Flagellar hook-length control protein FliK</fullName>
    </submittedName>
</protein>
<dbReference type="Proteomes" id="UP000773469">
    <property type="component" value="Unassembled WGS sequence"/>
</dbReference>
<feature type="domain" description="Flagellar hook-length control protein-like C-terminal" evidence="5">
    <location>
        <begin position="420"/>
        <end position="502"/>
    </location>
</feature>
<dbReference type="EMBL" id="BPEU01000022">
    <property type="protein sequence ID" value="GIU43490.1"/>
    <property type="molecule type" value="Genomic_DNA"/>
</dbReference>
<evidence type="ECO:0000313" key="7">
    <source>
        <dbReference type="Proteomes" id="UP000773469"/>
    </source>
</evidence>
<evidence type="ECO:0000256" key="1">
    <source>
        <dbReference type="ARBA" id="ARBA00003944"/>
    </source>
</evidence>
<comment type="caution">
    <text evidence="6">The sequence shown here is derived from an EMBL/GenBank/DDBJ whole genome shotgun (WGS) entry which is preliminary data.</text>
</comment>
<comment type="function">
    <text evidence="1">Controls the length of the flagellar hook.</text>
</comment>
<dbReference type="CDD" id="cd17470">
    <property type="entry name" value="T3SS_Flik_C"/>
    <property type="match status" value="1"/>
</dbReference>
<evidence type="ECO:0000256" key="4">
    <source>
        <dbReference type="SAM" id="MobiDB-lite"/>
    </source>
</evidence>
<keyword evidence="6" id="KW-0969">Cilium</keyword>
<evidence type="ECO:0000259" key="5">
    <source>
        <dbReference type="Pfam" id="PF02120"/>
    </source>
</evidence>
<dbReference type="PRINTS" id="PR01007">
    <property type="entry name" value="FLGHOOKFLIK"/>
</dbReference>
<accession>A0ABQ4P7L3</accession>